<name>A0A9W7EMB0_9STRA</name>
<feature type="coiled-coil region" evidence="1">
    <location>
        <begin position="265"/>
        <end position="320"/>
    </location>
</feature>
<sequence>MQLMSQHQNAFMDIMTTLCSTVAGLEEKVYHHHADMTVRVDDLERNLKNLAFNIQGFAPSKQEEEDMEADRQYRISKKKNMLKTGSQMGMSLEGSFDSNDEQVEKVVVEKKAPPKPTTKKVVPVPEPEPVFEPEPEPVVEPEKVVEPGKEPEPTATLEEEKKEDTPSEEPTVSRKMSTEMHGSFEELPYKSTPESKARATKRWKWALRQLKARFIAKTISMTNARVNPKQSIGNRMTQVEQLISHLQFEVTTLKLEVDQKQHGMMEGLKFQLSALKESMAAMEEANQANDKKVKNTLGDLKSLREDFSSSTREIGDLKNEVEEKVQKALTAGSTKAAKKAKKDKQEGLIKIMMDDLEGLQDDVKATMESGASAADPALLEQLLEDIEKALLQVKQDPQSDATLMQISLLQTDLQTVLGQDAIVADKVEEGEDEVVLEKGLSGHAAGRRKSLALFKTRSHRASIEELGVTTLDGIDEDEVQNSEENLRDRMKGTGQRLNDLMAAFSNVGKLELAVRQLQGQMEKNTTLQKQISTDTAMVKEKVETRADKVETDSSLAQKADLNMVQGLLADLQLKQDELYHRTQPEEMAKQLNKVGGIGNNAIDELSASLAKTVDNFGQMKKDLSSKAAVNDVTAAINGIQNSVRSFVGETFSRDELSSVLSNKVDKRELKKLATALAGIDGPANLTAGVVKCLVCERPGYVQQQEQLATQMGSNHFDPLDGRSKTPGSSGNYDLPAVQARGRSAGGPESDDINRYKEEELMGGVQVNKHPRIMPPANRMRVSAGGGMRVSGGRSGGR</sequence>
<dbReference type="EMBL" id="BLQM01000322">
    <property type="protein sequence ID" value="GMH83045.1"/>
    <property type="molecule type" value="Genomic_DNA"/>
</dbReference>
<dbReference type="AlphaFoldDB" id="A0A9W7EMB0"/>
<gene>
    <name evidence="3" type="ORF">TL16_g09466</name>
</gene>
<feature type="compositionally biased region" description="Gly residues" evidence="2">
    <location>
        <begin position="783"/>
        <end position="797"/>
    </location>
</feature>
<comment type="caution">
    <text evidence="3">The sequence shown here is derived from an EMBL/GenBank/DDBJ whole genome shotgun (WGS) entry which is preliminary data.</text>
</comment>
<feature type="region of interest" description="Disordered" evidence="2">
    <location>
        <begin position="108"/>
        <end position="183"/>
    </location>
</feature>
<feature type="compositionally biased region" description="Basic and acidic residues" evidence="2">
    <location>
        <begin position="140"/>
        <end position="165"/>
    </location>
</feature>
<evidence type="ECO:0000256" key="2">
    <source>
        <dbReference type="SAM" id="MobiDB-lite"/>
    </source>
</evidence>
<protein>
    <submittedName>
        <fullName evidence="3">Uncharacterized protein</fullName>
    </submittedName>
</protein>
<dbReference type="Proteomes" id="UP001162640">
    <property type="component" value="Unassembled WGS sequence"/>
</dbReference>
<reference evidence="4" key="1">
    <citation type="journal article" date="2023" name="Commun. Biol.">
        <title>Genome analysis of Parmales, the sister group of diatoms, reveals the evolutionary specialization of diatoms from phago-mixotrophs to photoautotrophs.</title>
        <authorList>
            <person name="Ban H."/>
            <person name="Sato S."/>
            <person name="Yoshikawa S."/>
            <person name="Yamada K."/>
            <person name="Nakamura Y."/>
            <person name="Ichinomiya M."/>
            <person name="Sato N."/>
            <person name="Blanc-Mathieu R."/>
            <person name="Endo H."/>
            <person name="Kuwata A."/>
            <person name="Ogata H."/>
        </authorList>
    </citation>
    <scope>NUCLEOTIDE SEQUENCE [LARGE SCALE GENOMIC DNA]</scope>
</reference>
<evidence type="ECO:0000256" key="1">
    <source>
        <dbReference type="SAM" id="Coils"/>
    </source>
</evidence>
<evidence type="ECO:0000313" key="4">
    <source>
        <dbReference type="Proteomes" id="UP001162640"/>
    </source>
</evidence>
<organism evidence="3 4">
    <name type="scientific">Triparma laevis f. inornata</name>
    <dbReference type="NCBI Taxonomy" id="1714386"/>
    <lineage>
        <taxon>Eukaryota</taxon>
        <taxon>Sar</taxon>
        <taxon>Stramenopiles</taxon>
        <taxon>Ochrophyta</taxon>
        <taxon>Bolidophyceae</taxon>
        <taxon>Parmales</taxon>
        <taxon>Triparmaceae</taxon>
        <taxon>Triparma</taxon>
    </lineage>
</organism>
<accession>A0A9W7EMB0</accession>
<feature type="compositionally biased region" description="Acidic residues" evidence="2">
    <location>
        <begin position="129"/>
        <end position="139"/>
    </location>
</feature>
<proteinExistence type="predicted"/>
<evidence type="ECO:0000313" key="3">
    <source>
        <dbReference type="EMBL" id="GMH83045.1"/>
    </source>
</evidence>
<keyword evidence="1" id="KW-0175">Coiled coil</keyword>
<feature type="region of interest" description="Disordered" evidence="2">
    <location>
        <begin position="712"/>
        <end position="797"/>
    </location>
</feature>